<dbReference type="EMBL" id="FQUM01000010">
    <property type="protein sequence ID" value="SHF82111.1"/>
    <property type="molecule type" value="Genomic_DNA"/>
</dbReference>
<gene>
    <name evidence="1" type="ORF">SAMN05444274_1101</name>
</gene>
<keyword evidence="2" id="KW-1185">Reference proteome</keyword>
<dbReference type="RefSeq" id="WP_139249771.1">
    <property type="nucleotide sequence ID" value="NZ_FQUM01000010.1"/>
</dbReference>
<evidence type="ECO:0000313" key="2">
    <source>
        <dbReference type="Proteomes" id="UP000184164"/>
    </source>
</evidence>
<dbReference type="Proteomes" id="UP000184164">
    <property type="component" value="Unassembled WGS sequence"/>
</dbReference>
<dbReference type="InterPro" id="IPR019546">
    <property type="entry name" value="TAT_signal_bac_arc"/>
</dbReference>
<organism evidence="1 2">
    <name type="scientific">Mariniphaga anaerophila</name>
    <dbReference type="NCBI Taxonomy" id="1484053"/>
    <lineage>
        <taxon>Bacteria</taxon>
        <taxon>Pseudomonadati</taxon>
        <taxon>Bacteroidota</taxon>
        <taxon>Bacteroidia</taxon>
        <taxon>Marinilabiliales</taxon>
        <taxon>Prolixibacteraceae</taxon>
        <taxon>Mariniphaga</taxon>
    </lineage>
</organism>
<feature type="non-terminal residue" evidence="1">
    <location>
        <position position="78"/>
    </location>
</feature>
<accession>A0A1M5ESM6</accession>
<evidence type="ECO:0000313" key="1">
    <source>
        <dbReference type="EMBL" id="SHF82111.1"/>
    </source>
</evidence>
<name>A0A1M5ESM6_9BACT</name>
<dbReference type="OrthoDB" id="726883at2"/>
<reference evidence="1 2" key="1">
    <citation type="submission" date="2016-11" db="EMBL/GenBank/DDBJ databases">
        <authorList>
            <person name="Jaros S."/>
            <person name="Januszkiewicz K."/>
            <person name="Wedrychowicz H."/>
        </authorList>
    </citation>
    <scope>NUCLEOTIDE SEQUENCE [LARGE SCALE GENOMIC DNA]</scope>
    <source>
        <strain evidence="1 2">DSM 26910</strain>
    </source>
</reference>
<protein>
    <submittedName>
        <fullName evidence="1">Tat (Twin-arginine translocation) pathway signal sequence</fullName>
    </submittedName>
</protein>
<proteinExistence type="predicted"/>
<dbReference type="NCBIfam" id="TIGR01409">
    <property type="entry name" value="TAT_signal_seq"/>
    <property type="match status" value="1"/>
</dbReference>
<sequence length="78" mass="8202">MKEISRRKFVKATALAGAGLTIVPGTVLGKRFGHVSPSDKLNIAGVGVGGMGRNNLRNMSAENIVALCDVDWNYAGKT</sequence>
<dbReference type="InterPro" id="IPR006311">
    <property type="entry name" value="TAT_signal"/>
</dbReference>
<dbReference type="STRING" id="1484053.SAMN05444274_1101"/>
<dbReference type="PROSITE" id="PS51318">
    <property type="entry name" value="TAT"/>
    <property type="match status" value="1"/>
</dbReference>
<dbReference type="AlphaFoldDB" id="A0A1M5ESM6"/>